<keyword evidence="9" id="KW-0539">Nucleus</keyword>
<dbReference type="PROSITE" id="PS51802">
    <property type="entry name" value="ZF_CCHHC"/>
    <property type="match status" value="1"/>
</dbReference>
<evidence type="ECO:0000256" key="10">
    <source>
        <dbReference type="SAM" id="MobiDB-lite"/>
    </source>
</evidence>
<dbReference type="AlphaFoldDB" id="A0A6H5GGX9"/>
<dbReference type="OrthoDB" id="10069059at2759"/>
<dbReference type="PANTHER" id="PTHR10816:SF15">
    <property type="entry name" value="MYELIN TRANSCRIPTION FACTOR 1-LIKE PROTEIN"/>
    <property type="match status" value="1"/>
</dbReference>
<dbReference type="InterPro" id="IPR002515">
    <property type="entry name" value="Znf_C2H2C"/>
</dbReference>
<feature type="compositionally biased region" description="Pro residues" evidence="10">
    <location>
        <begin position="561"/>
        <end position="582"/>
    </location>
</feature>
<feature type="region of interest" description="Disordered" evidence="10">
    <location>
        <begin position="1"/>
        <end position="20"/>
    </location>
</feature>
<evidence type="ECO:0000256" key="9">
    <source>
        <dbReference type="ARBA" id="ARBA00023242"/>
    </source>
</evidence>
<evidence type="ECO:0000256" key="5">
    <source>
        <dbReference type="ARBA" id="ARBA00022771"/>
    </source>
</evidence>
<evidence type="ECO:0000313" key="11">
    <source>
        <dbReference type="EMBL" id="CAB0002148.1"/>
    </source>
</evidence>
<feature type="region of interest" description="Disordered" evidence="10">
    <location>
        <begin position="691"/>
        <end position="713"/>
    </location>
</feature>
<evidence type="ECO:0000256" key="1">
    <source>
        <dbReference type="ARBA" id="ARBA00004123"/>
    </source>
</evidence>
<protein>
    <recommendedName>
        <fullName evidence="13">Myelin transcription factor 1 domain-containing protein</fullName>
    </recommendedName>
</protein>
<feature type="region of interest" description="Disordered" evidence="10">
    <location>
        <begin position="41"/>
        <end position="154"/>
    </location>
</feature>
<proteinExistence type="inferred from homology"/>
<dbReference type="Pfam" id="PF01530">
    <property type="entry name" value="zf-C2HC"/>
    <property type="match status" value="1"/>
</dbReference>
<feature type="compositionally biased region" description="Basic and acidic residues" evidence="10">
    <location>
        <begin position="446"/>
        <end position="455"/>
    </location>
</feature>
<evidence type="ECO:0000256" key="3">
    <source>
        <dbReference type="ARBA" id="ARBA00022723"/>
    </source>
</evidence>
<dbReference type="GO" id="GO:0000981">
    <property type="term" value="F:DNA-binding transcription factor activity, RNA polymerase II-specific"/>
    <property type="evidence" value="ECO:0007669"/>
    <property type="project" value="TreeGrafter"/>
</dbReference>
<keyword evidence="6" id="KW-0862">Zinc</keyword>
<dbReference type="GO" id="GO:0000978">
    <property type="term" value="F:RNA polymerase II cis-regulatory region sequence-specific DNA binding"/>
    <property type="evidence" value="ECO:0007669"/>
    <property type="project" value="TreeGrafter"/>
</dbReference>
<dbReference type="FunFam" id="4.10.320.30:FF:000001">
    <property type="entry name" value="Myelin transcription factor 1-like, a"/>
    <property type="match status" value="1"/>
</dbReference>
<evidence type="ECO:0000256" key="7">
    <source>
        <dbReference type="ARBA" id="ARBA00023015"/>
    </source>
</evidence>
<sequence length="732" mass="76964">MSMSSAMSPNSVDIKPCYYPATAPGDLARAEYVTPQPSAAFYKHPTVKPTKILLHQDDSTPDKGKLKSNSDLCCSTKPEPSPPQSGRQYDNYMSHDSNSSSSMDTMNGASHMNGGSHLPVPPPPVPPHMPPPPYGPAILGDDRGGSGGGGVQRYHNEEDMYRSYGSASAAAAAAAAAAGSYPPEMGRSGGYDVTGGHRPYDPSAGGASGYERYECTQRYPSSAAEYAAAAAADQQAQYEQHMQLMMKQEQAESEHNEQQPIYPRPMYQYEAAAVAAAANGGTVPSGFSPAGSAINLSVKCMPAGLKPVEPSSPAGGYSSMSPHASYISGAEYGTNGVGYTGYPGPPGYSCGGYPATGGYPGAGGPGAYGPGACYTMAPPQQDKAPSHKDQSLTGGCGRTDRQQIQAHSQELKCPTPGCDGSGHVTGNYSSHRSLSGCPRANKPKSKPRDGQDSEPLRVNGCPIANWKKARVNEQAPPAPGSSSSYHHQVPSSRDMISAEIQTDYSQVGYKNASGCPIANRNKMRVLESGGTVEQHKAAIAAVTAAAKFDSLNCPPAGCEPFLPPHRPLQPPPPPPPQAPQAPVPKKSSPSGSLKYHTPTHSVHEDISQIYKHHTICVQEVSQRNNNLNEYYESLRNNVINFLEQARVPGSGNGSGVNGGGGINSTNGTNGAGGPEHLENYITRLQSMVGPAAQTQTPAPVPSDHHPHHNPDRPLYETVKFALQDFTVLPTPI</sequence>
<dbReference type="Gene3D" id="4.10.320.30">
    <property type="match status" value="1"/>
</dbReference>
<dbReference type="InterPro" id="IPR036060">
    <property type="entry name" value="Znf_C2H2C_sf"/>
</dbReference>
<accession>A0A6H5GGX9</accession>
<evidence type="ECO:0000256" key="6">
    <source>
        <dbReference type="ARBA" id="ARBA00022833"/>
    </source>
</evidence>
<feature type="compositionally biased region" description="Pro residues" evidence="10">
    <location>
        <begin position="119"/>
        <end position="135"/>
    </location>
</feature>
<evidence type="ECO:0000256" key="4">
    <source>
        <dbReference type="ARBA" id="ARBA00022737"/>
    </source>
</evidence>
<feature type="compositionally biased region" description="Polar residues" evidence="10">
    <location>
        <begin position="1"/>
        <end position="11"/>
    </location>
</feature>
<keyword evidence="12" id="KW-1185">Reference proteome</keyword>
<keyword evidence="4" id="KW-0677">Repeat</keyword>
<keyword evidence="5" id="KW-0863">Zinc-finger</keyword>
<dbReference type="GO" id="GO:0008270">
    <property type="term" value="F:zinc ion binding"/>
    <property type="evidence" value="ECO:0007669"/>
    <property type="project" value="UniProtKB-KW"/>
</dbReference>
<dbReference type="Proteomes" id="UP000479000">
    <property type="component" value="Unassembled WGS sequence"/>
</dbReference>
<gene>
    <name evidence="11" type="ORF">NTEN_LOCUS7935</name>
</gene>
<evidence type="ECO:0000256" key="8">
    <source>
        <dbReference type="ARBA" id="ARBA00023163"/>
    </source>
</evidence>
<dbReference type="GO" id="GO:0005634">
    <property type="term" value="C:nucleus"/>
    <property type="evidence" value="ECO:0007669"/>
    <property type="project" value="UniProtKB-SubCell"/>
</dbReference>
<dbReference type="SUPFAM" id="SSF103637">
    <property type="entry name" value="CCHHC domain"/>
    <property type="match status" value="1"/>
</dbReference>
<keyword evidence="3" id="KW-0479">Metal-binding</keyword>
<dbReference type="GO" id="GO:0007399">
    <property type="term" value="P:nervous system development"/>
    <property type="evidence" value="ECO:0007669"/>
    <property type="project" value="UniProtKB-KW"/>
</dbReference>
<feature type="compositionally biased region" description="Basic and acidic residues" evidence="10">
    <location>
        <begin position="702"/>
        <end position="713"/>
    </location>
</feature>
<feature type="region of interest" description="Disordered" evidence="10">
    <location>
        <begin position="378"/>
        <end position="403"/>
    </location>
</feature>
<comment type="subcellular location">
    <subcellularLocation>
        <location evidence="1">Nucleus</location>
    </subcellularLocation>
</comment>
<feature type="region of interest" description="Disordered" evidence="10">
    <location>
        <begin position="424"/>
        <end position="459"/>
    </location>
</feature>
<evidence type="ECO:0000256" key="2">
    <source>
        <dbReference type="ARBA" id="ARBA00010194"/>
    </source>
</evidence>
<dbReference type="EMBL" id="CADCXU010011951">
    <property type="protein sequence ID" value="CAB0002148.1"/>
    <property type="molecule type" value="Genomic_DNA"/>
</dbReference>
<keyword evidence="8" id="KW-0804">Transcription</keyword>
<name>A0A6H5GGX9_9HEMI</name>
<keyword evidence="7" id="KW-0805">Transcription regulation</keyword>
<evidence type="ECO:0000313" key="12">
    <source>
        <dbReference type="Proteomes" id="UP000479000"/>
    </source>
</evidence>
<comment type="similarity">
    <text evidence="2">Belongs to the MYT1 family.</text>
</comment>
<reference evidence="11 12" key="1">
    <citation type="submission" date="2020-02" db="EMBL/GenBank/DDBJ databases">
        <authorList>
            <person name="Ferguson B K."/>
        </authorList>
    </citation>
    <scope>NUCLEOTIDE SEQUENCE [LARGE SCALE GENOMIC DNA]</scope>
</reference>
<dbReference type="PANTHER" id="PTHR10816">
    <property type="entry name" value="MYELIN TRANSCRIPTION FACTOR 1-RELATED"/>
    <property type="match status" value="1"/>
</dbReference>
<feature type="region of interest" description="Disordered" evidence="10">
    <location>
        <begin position="560"/>
        <end position="598"/>
    </location>
</feature>
<feature type="compositionally biased region" description="Low complexity" evidence="10">
    <location>
        <begin position="90"/>
        <end position="107"/>
    </location>
</feature>
<evidence type="ECO:0008006" key="13">
    <source>
        <dbReference type="Google" id="ProtNLM"/>
    </source>
</evidence>
<feature type="compositionally biased region" description="Basic and acidic residues" evidence="10">
    <location>
        <begin position="54"/>
        <end position="65"/>
    </location>
</feature>
<organism evidence="11 12">
    <name type="scientific">Nesidiocoris tenuis</name>
    <dbReference type="NCBI Taxonomy" id="355587"/>
    <lineage>
        <taxon>Eukaryota</taxon>
        <taxon>Metazoa</taxon>
        <taxon>Ecdysozoa</taxon>
        <taxon>Arthropoda</taxon>
        <taxon>Hexapoda</taxon>
        <taxon>Insecta</taxon>
        <taxon>Pterygota</taxon>
        <taxon>Neoptera</taxon>
        <taxon>Paraneoptera</taxon>
        <taxon>Hemiptera</taxon>
        <taxon>Heteroptera</taxon>
        <taxon>Panheteroptera</taxon>
        <taxon>Cimicomorpha</taxon>
        <taxon>Miridae</taxon>
        <taxon>Dicyphina</taxon>
        <taxon>Nesidiocoris</taxon>
    </lineage>
</organism>
<feature type="compositionally biased region" description="Polar residues" evidence="10">
    <location>
        <begin position="424"/>
        <end position="433"/>
    </location>
</feature>